<dbReference type="OrthoDB" id="6611181at2759"/>
<keyword evidence="4" id="KW-1185">Reference proteome</keyword>
<keyword evidence="2" id="KW-0732">Signal</keyword>
<gene>
    <name evidence="3" type="ORF">CALMAC_LOCUS680</name>
</gene>
<feature type="region of interest" description="Disordered" evidence="1">
    <location>
        <begin position="443"/>
        <end position="484"/>
    </location>
</feature>
<feature type="chain" id="PRO_5025071509" evidence="2">
    <location>
        <begin position="21"/>
        <end position="502"/>
    </location>
</feature>
<name>A0A653BGI8_CALMS</name>
<evidence type="ECO:0000256" key="1">
    <source>
        <dbReference type="SAM" id="MobiDB-lite"/>
    </source>
</evidence>
<feature type="compositionally biased region" description="Polar residues" evidence="1">
    <location>
        <begin position="456"/>
        <end position="467"/>
    </location>
</feature>
<sequence length="502" mass="56779">MERMRIFLVILSVSIAFTTAASKVKQRSTKEKSLSINSNDPKSAIIAIQIIDEADEKAGGEKSKRTIDSALGHGYQSLGGKVPPPKFMIYKYSQHDIPPYNGPPLFKQQSSVHVTQNYNSGPPIAHIQPGMTLFSTINQNGHVGTFSTNLPQGLMLPHAGAAPIPVIILRVLPAQLQEPTGHLYPNIPSSNSFASIINSLDIKGLLNGIPQPINTGHHGGGYQAPQPSYSSQTHGGVVNSYLPKGTHSYSQPVSASLQVGSHHNTYTLPSKPSYIQKVTSGYVPSKAVSFMRTDHGYMYQEHQQYPAYKEQQPQQYHQQQYQEQAQYPTHNQYEEQNYSQEQQYPQEHDYQQEQQYPQEQYQEPQHYQEPQQYQAPQHYQEPQQYHSHVADPQGDGQYQQEYQQQYSNDNSGQKYGLLTHENYPSDKHTKVIFKHLDGRIRSQAESHTTPAPIVATTHSSDYSNQNLDYGDHQPSDSTQYDYETVPRMELKKLYYSPTKKNT</sequence>
<feature type="compositionally biased region" description="Low complexity" evidence="1">
    <location>
        <begin position="352"/>
        <end position="386"/>
    </location>
</feature>
<evidence type="ECO:0000313" key="3">
    <source>
        <dbReference type="EMBL" id="VEN34519.1"/>
    </source>
</evidence>
<protein>
    <submittedName>
        <fullName evidence="3">Uncharacterized protein</fullName>
    </submittedName>
</protein>
<proteinExistence type="predicted"/>
<accession>A0A653BGI8</accession>
<dbReference type="Proteomes" id="UP000410492">
    <property type="component" value="Unassembled WGS sequence"/>
</dbReference>
<feature type="region of interest" description="Disordered" evidence="1">
    <location>
        <begin position="335"/>
        <end position="401"/>
    </location>
</feature>
<feature type="compositionally biased region" description="Low complexity" evidence="1">
    <location>
        <begin position="335"/>
        <end position="345"/>
    </location>
</feature>
<organism evidence="3 4">
    <name type="scientific">Callosobruchus maculatus</name>
    <name type="common">Southern cowpea weevil</name>
    <name type="synonym">Pulse bruchid</name>
    <dbReference type="NCBI Taxonomy" id="64391"/>
    <lineage>
        <taxon>Eukaryota</taxon>
        <taxon>Metazoa</taxon>
        <taxon>Ecdysozoa</taxon>
        <taxon>Arthropoda</taxon>
        <taxon>Hexapoda</taxon>
        <taxon>Insecta</taxon>
        <taxon>Pterygota</taxon>
        <taxon>Neoptera</taxon>
        <taxon>Endopterygota</taxon>
        <taxon>Coleoptera</taxon>
        <taxon>Polyphaga</taxon>
        <taxon>Cucujiformia</taxon>
        <taxon>Chrysomeloidea</taxon>
        <taxon>Chrysomelidae</taxon>
        <taxon>Bruchinae</taxon>
        <taxon>Bruchini</taxon>
        <taxon>Callosobruchus</taxon>
    </lineage>
</organism>
<dbReference type="AlphaFoldDB" id="A0A653BGI8"/>
<evidence type="ECO:0000313" key="4">
    <source>
        <dbReference type="Proteomes" id="UP000410492"/>
    </source>
</evidence>
<feature type="signal peptide" evidence="2">
    <location>
        <begin position="1"/>
        <end position="20"/>
    </location>
</feature>
<reference evidence="3 4" key="1">
    <citation type="submission" date="2019-01" db="EMBL/GenBank/DDBJ databases">
        <authorList>
            <person name="Sayadi A."/>
        </authorList>
    </citation>
    <scope>NUCLEOTIDE SEQUENCE [LARGE SCALE GENOMIC DNA]</scope>
</reference>
<dbReference type="EMBL" id="CAACVG010000772">
    <property type="protein sequence ID" value="VEN34519.1"/>
    <property type="molecule type" value="Genomic_DNA"/>
</dbReference>
<evidence type="ECO:0000256" key="2">
    <source>
        <dbReference type="SAM" id="SignalP"/>
    </source>
</evidence>